<comment type="subcellular location">
    <subcellularLocation>
        <location evidence="1">Membrane</location>
        <topology evidence="1">Multi-pass membrane protein</topology>
    </subcellularLocation>
</comment>
<dbReference type="KEGG" id="sma:SAVERM_1423"/>
<keyword evidence="4 6" id="KW-0472">Membrane</keyword>
<feature type="transmembrane region" description="Helical" evidence="6">
    <location>
        <begin position="96"/>
        <end position="117"/>
    </location>
</feature>
<feature type="transmembrane region" description="Helical" evidence="6">
    <location>
        <begin position="346"/>
        <end position="366"/>
    </location>
</feature>
<dbReference type="HOGENOM" id="CLU_839165_0_0_11"/>
<dbReference type="eggNOG" id="COG3307">
    <property type="taxonomic scope" value="Bacteria"/>
</dbReference>
<keyword evidence="3 6" id="KW-1133">Transmembrane helix</keyword>
<protein>
    <recommendedName>
        <fullName evidence="7">O-antigen ligase-related domain-containing protein</fullName>
    </recommendedName>
</protein>
<organism evidence="8 9">
    <name type="scientific">Streptomyces avermitilis (strain ATCC 31267 / DSM 46492 / JCM 5070 / NBRC 14893 / NCIMB 12804 / NRRL 8165 / MA-4680)</name>
    <dbReference type="NCBI Taxonomy" id="227882"/>
    <lineage>
        <taxon>Bacteria</taxon>
        <taxon>Bacillati</taxon>
        <taxon>Actinomycetota</taxon>
        <taxon>Actinomycetes</taxon>
        <taxon>Kitasatosporales</taxon>
        <taxon>Streptomycetaceae</taxon>
        <taxon>Streptomyces</taxon>
    </lineage>
</organism>
<reference evidence="8 9" key="1">
    <citation type="journal article" date="2001" name="Proc. Natl. Acad. Sci. U.S.A.">
        <title>Genome sequence of an industrial microorganism Streptomyces avermitilis: deducing the ability of producing secondary metabolites.</title>
        <authorList>
            <person name="Omura S."/>
            <person name="Ikeda H."/>
            <person name="Ishikawa J."/>
            <person name="Hanamoto A."/>
            <person name="Takahashi C."/>
            <person name="Shinose M."/>
            <person name="Takahashi Y."/>
            <person name="Horikawa H."/>
            <person name="Nakazawa H."/>
            <person name="Osonoe T."/>
            <person name="Kikuchi H."/>
            <person name="Shiba T."/>
            <person name="Sakaki Y."/>
            <person name="Hattori M."/>
        </authorList>
    </citation>
    <scope>NUCLEOTIDE SEQUENCE [LARGE SCALE GENOMIC DNA]</scope>
    <source>
        <strain evidence="9">ATCC 31267 / DSM 46492 / JCM 5070 / NBRC 14893 / NCIMB 12804 / NRRL 8165 / MA-4680</strain>
    </source>
</reference>
<dbReference type="InterPro" id="IPR051533">
    <property type="entry name" value="WaaL-like"/>
</dbReference>
<reference evidence="8 9" key="2">
    <citation type="journal article" date="2003" name="Nat. Biotechnol.">
        <title>Complete genome sequence and comparative analysis of the industrial microorganism Streptomyces avermitilis.</title>
        <authorList>
            <person name="Ikeda H."/>
            <person name="Ishikawa J."/>
            <person name="Hanamoto A."/>
            <person name="Shinose M."/>
            <person name="Kikuchi H."/>
            <person name="Shiba T."/>
            <person name="Sakaki Y."/>
            <person name="Hattori M."/>
            <person name="Omura S."/>
        </authorList>
    </citation>
    <scope>NUCLEOTIDE SEQUENCE [LARGE SCALE GENOMIC DNA]</scope>
    <source>
        <strain evidence="9">ATCC 31267 / DSM 46492 / JCM 5070 / NBRC 14893 / NCIMB 12804 / NRRL 8165 / MA-4680</strain>
    </source>
</reference>
<evidence type="ECO:0000313" key="8">
    <source>
        <dbReference type="EMBL" id="BAC69133.1"/>
    </source>
</evidence>
<dbReference type="PANTHER" id="PTHR37422">
    <property type="entry name" value="TEICHURONIC ACID BIOSYNTHESIS PROTEIN TUAE"/>
    <property type="match status" value="1"/>
</dbReference>
<dbReference type="GO" id="GO:0016020">
    <property type="term" value="C:membrane"/>
    <property type="evidence" value="ECO:0007669"/>
    <property type="project" value="UniProtKB-SubCell"/>
</dbReference>
<keyword evidence="9" id="KW-1185">Reference proteome</keyword>
<evidence type="ECO:0000256" key="1">
    <source>
        <dbReference type="ARBA" id="ARBA00004141"/>
    </source>
</evidence>
<proteinExistence type="predicted"/>
<feature type="transmembrane region" description="Helical" evidence="6">
    <location>
        <begin position="203"/>
        <end position="223"/>
    </location>
</feature>
<evidence type="ECO:0000256" key="3">
    <source>
        <dbReference type="ARBA" id="ARBA00022989"/>
    </source>
</evidence>
<dbReference type="AlphaFoldDB" id="Q82N80"/>
<feature type="transmembrane region" description="Helical" evidence="6">
    <location>
        <begin position="164"/>
        <end position="191"/>
    </location>
</feature>
<dbReference type="InterPro" id="IPR007016">
    <property type="entry name" value="O-antigen_ligase-rel_domated"/>
</dbReference>
<reference evidence="8 9" key="3">
    <citation type="journal article" date="2014" name="J. Ind. Microbiol. Biotechnol.">
        <title>Genome mining of the Streptomyces avermitilis genome and development of genome-minimized hosts for heterologous expression of biosynthetic gene clusters.</title>
        <authorList>
            <person name="Ikeda H."/>
            <person name="Shin-ya K."/>
            <person name="Omura S."/>
        </authorList>
    </citation>
    <scope>NUCLEOTIDE SEQUENCE [LARGE SCALE GENOMIC DNA]</scope>
    <source>
        <strain evidence="9">ATCC 31267 / DSM 46492 / JCM 5070 / NBRC 14893 / NCIMB 12804 / NRRL 8165 / MA-4680</strain>
    </source>
</reference>
<evidence type="ECO:0000313" key="9">
    <source>
        <dbReference type="Proteomes" id="UP000000428"/>
    </source>
</evidence>
<evidence type="ECO:0000256" key="2">
    <source>
        <dbReference type="ARBA" id="ARBA00022692"/>
    </source>
</evidence>
<sequence>MPRASDVRPDAAGPAGARHRSGGGWVGSTGTEAAAGTTAADDRRNVSDATGIAVLAACATWSLVTAAARGGRPEGVLLAVLAVSAGYASGRICGALLPVATPCAGALAGLGLVLAAPHGTAGLQGSSPLGPAGATAALLTLCAGAACCAAWAARPSASRLALRLLAAAITVTAAALGSLTGFAACAGVLLCSSAADRMRRRGPGLACLALGTALVSATAWAIAENVLPAGLTTALEGQLTERRILLWRDALRLARQDPVLGAGPGRFGELSPTAAQSLLPDGKPHSAPLQQAAEQGLLGVALLAAVFCWVLYALWRSPRATPIALTAGASLTALAAIATVGDALSFTTVTAGAGLLAGIATARPLLSGEAEGERGAD</sequence>
<dbReference type="Pfam" id="PF04932">
    <property type="entry name" value="Wzy_C"/>
    <property type="match status" value="1"/>
</dbReference>
<feature type="domain" description="O-antigen ligase-related" evidence="7">
    <location>
        <begin position="165"/>
        <end position="303"/>
    </location>
</feature>
<dbReference type="PANTHER" id="PTHR37422:SF13">
    <property type="entry name" value="LIPOPOLYSACCHARIDE BIOSYNTHESIS PROTEIN PA4999-RELATED"/>
    <property type="match status" value="1"/>
</dbReference>
<name>Q82N80_STRAW</name>
<feature type="transmembrane region" description="Helical" evidence="6">
    <location>
        <begin position="296"/>
        <end position="315"/>
    </location>
</feature>
<feature type="transmembrane region" description="Helical" evidence="6">
    <location>
        <begin position="129"/>
        <end position="152"/>
    </location>
</feature>
<accession>Q82N80</accession>
<feature type="region of interest" description="Disordered" evidence="5">
    <location>
        <begin position="1"/>
        <end position="31"/>
    </location>
</feature>
<evidence type="ECO:0000259" key="7">
    <source>
        <dbReference type="Pfam" id="PF04932"/>
    </source>
</evidence>
<keyword evidence="2 6" id="KW-0812">Transmembrane</keyword>
<evidence type="ECO:0000256" key="5">
    <source>
        <dbReference type="SAM" id="MobiDB-lite"/>
    </source>
</evidence>
<evidence type="ECO:0000256" key="6">
    <source>
        <dbReference type="SAM" id="Phobius"/>
    </source>
</evidence>
<dbReference type="Proteomes" id="UP000000428">
    <property type="component" value="Chromosome"/>
</dbReference>
<evidence type="ECO:0000256" key="4">
    <source>
        <dbReference type="ARBA" id="ARBA00023136"/>
    </source>
</evidence>
<gene>
    <name evidence="8" type="ORF">SAVERM_1423</name>
</gene>
<dbReference type="EMBL" id="BA000030">
    <property type="protein sequence ID" value="BAC69133.1"/>
    <property type="molecule type" value="Genomic_DNA"/>
</dbReference>